<evidence type="ECO:0000313" key="1">
    <source>
        <dbReference type="EMBL" id="UXN69933.1"/>
    </source>
</evidence>
<reference evidence="1 2" key="1">
    <citation type="submission" date="2022-09" db="EMBL/GenBank/DDBJ databases">
        <title>Interaction between co-microsymbionts with complementary sets of symbiotic genes in legume-rhizobium systems.</title>
        <authorList>
            <person name="Safronova V."/>
            <person name="Sazanova A."/>
            <person name="Afonin A."/>
            <person name="Chirak E."/>
        </authorList>
    </citation>
    <scope>NUCLEOTIDE SEQUENCE [LARGE SCALE GENOMIC DNA]</scope>
    <source>
        <strain evidence="1 2">A18/4-1</strain>
    </source>
</reference>
<proteinExistence type="predicted"/>
<dbReference type="Proteomes" id="UP001061862">
    <property type="component" value="Chromosome"/>
</dbReference>
<name>A0ABY6CCG4_9HYPH</name>
<protein>
    <submittedName>
        <fullName evidence="1">Uncharacterized protein</fullName>
    </submittedName>
</protein>
<dbReference type="EMBL" id="CP104965">
    <property type="protein sequence ID" value="UXN69933.1"/>
    <property type="molecule type" value="Genomic_DNA"/>
</dbReference>
<keyword evidence="2" id="KW-1185">Reference proteome</keyword>
<sequence length="87" mass="9055">MTRIDSPLTLAVDSAYDLNALLITCHMALDAMENYPSPSDIARIGGAVKRVLREVAAPLVEGCIDALELAESAEGGGNEPAGQSRTA</sequence>
<organism evidence="1 2">
    <name type="scientific">Devosia neptuniae</name>
    <dbReference type="NCBI Taxonomy" id="191302"/>
    <lineage>
        <taxon>Bacteria</taxon>
        <taxon>Pseudomonadati</taxon>
        <taxon>Pseudomonadota</taxon>
        <taxon>Alphaproteobacteria</taxon>
        <taxon>Hyphomicrobiales</taxon>
        <taxon>Devosiaceae</taxon>
        <taxon>Devosia</taxon>
    </lineage>
</organism>
<evidence type="ECO:0000313" key="2">
    <source>
        <dbReference type="Proteomes" id="UP001061862"/>
    </source>
</evidence>
<dbReference type="RefSeq" id="WP_262168647.1">
    <property type="nucleotide sequence ID" value="NZ_CP104965.1"/>
</dbReference>
<gene>
    <name evidence="1" type="ORF">N8A98_22440</name>
</gene>
<accession>A0ABY6CCG4</accession>